<comment type="caution">
    <text evidence="2">The sequence shown here is derived from an EMBL/GenBank/DDBJ whole genome shotgun (WGS) entry which is preliminary data.</text>
</comment>
<evidence type="ECO:0000256" key="1">
    <source>
        <dbReference type="SAM" id="MobiDB-lite"/>
    </source>
</evidence>
<dbReference type="Proteomes" id="UP000190037">
    <property type="component" value="Unassembled WGS sequence"/>
</dbReference>
<dbReference type="EMBL" id="MWQN01000001">
    <property type="protein sequence ID" value="OPC82192.1"/>
    <property type="molecule type" value="Genomic_DNA"/>
</dbReference>
<feature type="region of interest" description="Disordered" evidence="1">
    <location>
        <begin position="1"/>
        <end position="58"/>
    </location>
</feature>
<reference evidence="2 3" key="1">
    <citation type="submission" date="2017-03" db="EMBL/GenBank/DDBJ databases">
        <title>Draft genome sequence of Streptomyces scabrisporus NF3, endophyte isolated from Amphipterygium adstringens.</title>
        <authorList>
            <person name="Vazquez M."/>
            <person name="Ceapa C.D."/>
            <person name="Rodriguez Luna D."/>
            <person name="Sanchez Esquivel S."/>
        </authorList>
    </citation>
    <scope>NUCLEOTIDE SEQUENCE [LARGE SCALE GENOMIC DNA]</scope>
    <source>
        <strain evidence="2 3">NF3</strain>
    </source>
</reference>
<name>A0A1T3NZP9_9ACTN</name>
<sequence length="806" mass="86502">MSPAQGAQAPGRDGVATEPGRESTPPEPAPTPGDPETPAAREQLDHDDEGDTGGEHAWDSRRDLYRHSPGIMLDHSARLGGSLVGGDQHGVSGGHVTGDVILGGSKIEYHLGGDGEETSGEIPVAEVEALALSFVHSTTPQDEESDRVPASCGEADGPWRSDSPFGLALDRLRRQRVAVISGPATTGRRTAALMLLRAAGSTTYRALDPALSPGRYAGELRSRCGHLLADFATSAERPLREHHVRALSEKLHATESHLVIVVGPHPVVQGVDFVSWQLPEPDRILCGHLRHKDLGGRAIEDLLALPAVRSVLAHRRPVAELARFADRIAQHACGALSLDGLAMFGYYAAERQVRRWFDGTDQTLHDKAFLVALAAFDEAPYALTAELSDALFGLLQRIENPDEPACIPVFGTSSAQRVELAQADRYQEAEQTEWGPVLQTKIQFRDRLTAITLLREVWTGHPSARPAMVAWLRRLAFDPRPLVRNRAASTTAVLAQADLPSTMALLIQPWAADRRFRARLAAASALALAHHLGAPHVPHILREWCAAPDHHMRRTAVRTYALVGETFPGHALTALIEAVRALESRGSGPARAWPEEIDEIAQSAATLLLAADQYTALSEDGGHADGAQGTEVAGGPGVGAAADTATGLWPRLVPLTRHSATREFALRTVIHACGPTDGPPDTGRPLLLDLFARARSAPATPGAFLRQSLAALWRSILNDPMSSVSGLEAMRRWIRAADRDPDAERALAELLPMLAVTAEDAKRLVYLVDNLRGGDSEQVPPAVARRLRATLPVPGPSARPSSDPTP</sequence>
<gene>
    <name evidence="2" type="ORF">B4N89_15730</name>
</gene>
<feature type="region of interest" description="Disordered" evidence="1">
    <location>
        <begin position="137"/>
        <end position="156"/>
    </location>
</feature>
<dbReference type="Gene3D" id="1.25.10.10">
    <property type="entry name" value="Leucine-rich Repeat Variant"/>
    <property type="match status" value="1"/>
</dbReference>
<dbReference type="SUPFAM" id="SSF48371">
    <property type="entry name" value="ARM repeat"/>
    <property type="match status" value="1"/>
</dbReference>
<dbReference type="InterPro" id="IPR016024">
    <property type="entry name" value="ARM-type_fold"/>
</dbReference>
<keyword evidence="3" id="KW-1185">Reference proteome</keyword>
<organism evidence="2 3">
    <name type="scientific">Embleya scabrispora</name>
    <dbReference type="NCBI Taxonomy" id="159449"/>
    <lineage>
        <taxon>Bacteria</taxon>
        <taxon>Bacillati</taxon>
        <taxon>Actinomycetota</taxon>
        <taxon>Actinomycetes</taxon>
        <taxon>Kitasatosporales</taxon>
        <taxon>Streptomycetaceae</taxon>
        <taxon>Embleya</taxon>
    </lineage>
</organism>
<dbReference type="AlphaFoldDB" id="A0A1T3NZP9"/>
<protein>
    <submittedName>
        <fullName evidence="2">Uncharacterized protein</fullName>
    </submittedName>
</protein>
<dbReference type="OrthoDB" id="3874172at2"/>
<dbReference type="STRING" id="159449.B4N89_15730"/>
<dbReference type="InterPro" id="IPR011989">
    <property type="entry name" value="ARM-like"/>
</dbReference>
<evidence type="ECO:0000313" key="3">
    <source>
        <dbReference type="Proteomes" id="UP000190037"/>
    </source>
</evidence>
<proteinExistence type="predicted"/>
<feature type="compositionally biased region" description="Pro residues" evidence="1">
    <location>
        <begin position="25"/>
        <end position="35"/>
    </location>
</feature>
<accession>A0A1T3NZP9</accession>
<evidence type="ECO:0000313" key="2">
    <source>
        <dbReference type="EMBL" id="OPC82192.1"/>
    </source>
</evidence>
<dbReference type="RefSeq" id="WP_078976463.1">
    <property type="nucleotide sequence ID" value="NZ_MWQN01000001.1"/>
</dbReference>